<organism evidence="2 3">
    <name type="scientific">Microbacterium schleiferi</name>
    <dbReference type="NCBI Taxonomy" id="69362"/>
    <lineage>
        <taxon>Bacteria</taxon>
        <taxon>Bacillati</taxon>
        <taxon>Actinomycetota</taxon>
        <taxon>Actinomycetes</taxon>
        <taxon>Micrococcales</taxon>
        <taxon>Microbacteriaceae</taxon>
        <taxon>Microbacterium</taxon>
    </lineage>
</organism>
<accession>A0A7S8MV98</accession>
<keyword evidence="3" id="KW-1185">Reference proteome</keyword>
<proteinExistence type="predicted"/>
<feature type="region of interest" description="Disordered" evidence="1">
    <location>
        <begin position="17"/>
        <end position="48"/>
    </location>
</feature>
<gene>
    <name evidence="2" type="ORF">IT882_11370</name>
</gene>
<evidence type="ECO:0000313" key="3">
    <source>
        <dbReference type="Proteomes" id="UP000594480"/>
    </source>
</evidence>
<dbReference type="EMBL" id="CP064760">
    <property type="protein sequence ID" value="QPE03859.1"/>
    <property type="molecule type" value="Genomic_DNA"/>
</dbReference>
<dbReference type="AlphaFoldDB" id="A0A7S8MV98"/>
<evidence type="ECO:0000256" key="1">
    <source>
        <dbReference type="SAM" id="MobiDB-lite"/>
    </source>
</evidence>
<protein>
    <submittedName>
        <fullName evidence="2">Uncharacterized protein</fullName>
    </submittedName>
</protein>
<feature type="compositionally biased region" description="Polar residues" evidence="1">
    <location>
        <begin position="17"/>
        <end position="33"/>
    </location>
</feature>
<name>A0A7S8MV98_9MICO</name>
<feature type="compositionally biased region" description="Low complexity" evidence="1">
    <location>
        <begin position="34"/>
        <end position="48"/>
    </location>
</feature>
<sequence length="127" mass="13176">MIVMLGVTVVGCAATTPSEQDAAVSSETDSGTVQSSESDAASSDQDAASSFVTVSGTGRYAIGVDLPYGGYQLHGEPDEQPAGCTWAILDADGGVSFENQGSYAFLTDVPEMVTFETTGCPDWEQFE</sequence>
<dbReference type="RefSeq" id="WP_195691950.1">
    <property type="nucleotide sequence ID" value="NZ_CP064760.1"/>
</dbReference>
<evidence type="ECO:0000313" key="2">
    <source>
        <dbReference type="EMBL" id="QPE03859.1"/>
    </source>
</evidence>
<reference evidence="2 3" key="1">
    <citation type="submission" date="2020-11" db="EMBL/GenBank/DDBJ databases">
        <title>Amino acid is mineralized and recycled by bacteria in oceanic microbiome.</title>
        <authorList>
            <person name="Zheng L.Y."/>
        </authorList>
    </citation>
    <scope>NUCLEOTIDE SEQUENCE [LARGE SCALE GENOMIC DNA]</scope>
    <source>
        <strain evidence="2 3">A32-1</strain>
    </source>
</reference>
<dbReference type="Proteomes" id="UP000594480">
    <property type="component" value="Chromosome"/>
</dbReference>
<dbReference type="KEGG" id="msf:IT882_11370"/>